<sequence length="393" mass="43091">MSITNFAPGVHYVGVNDRTTELFEELWMIPLGVTYNSYLIVGNEKTALIDTVAEGFYLELEANIKAVLGDRRLDYIVVNHMEQDHSGSIELLKKEYPEVTIVGNAKTADMLNGFYGINQGVHIVKDGDSLDLGGKTLTFYMTPMLHWPETMMTYLTQEGVLFSGDAFGCFGALAGAVVDSDLNPGMYWMEMYRYYAAIVAKYGISVKNAMKKLAALNLQYIASTHGPVWHDNLQRVVGIYADLAEWKAEKGVVVAYASMHGNTAKAAELVARRLAEKGVKNVVLQNLSNNDISYVLMNMARYNGIIIGGTTYNAEINPRVALLLRALKGSNAQNRIVGCFGCYSWAPGVTKKMMTALDGLKVTTLEPVEFKQSVGADDLSSLNALADAMASKI</sequence>
<dbReference type="Pfam" id="PF19583">
    <property type="entry name" value="ODP"/>
    <property type="match status" value="1"/>
</dbReference>
<evidence type="ECO:0000313" key="4">
    <source>
        <dbReference type="Proteomes" id="UP000483362"/>
    </source>
</evidence>
<evidence type="ECO:0000256" key="1">
    <source>
        <dbReference type="ARBA" id="ARBA00007121"/>
    </source>
</evidence>
<gene>
    <name evidence="3" type="ORF">FYJ29_10680</name>
</gene>
<dbReference type="PANTHER" id="PTHR43717:SF1">
    <property type="entry name" value="ANAEROBIC NITRIC OXIDE REDUCTASE FLAVORUBREDOXIN"/>
    <property type="match status" value="1"/>
</dbReference>
<name>A0A6L5XCU4_9BACT</name>
<dbReference type="Pfam" id="PF00258">
    <property type="entry name" value="Flavodoxin_1"/>
    <property type="match status" value="1"/>
</dbReference>
<dbReference type="SMART" id="SM00849">
    <property type="entry name" value="Lactamase_B"/>
    <property type="match status" value="1"/>
</dbReference>
<dbReference type="GO" id="GO:0010181">
    <property type="term" value="F:FMN binding"/>
    <property type="evidence" value="ECO:0007669"/>
    <property type="project" value="InterPro"/>
</dbReference>
<evidence type="ECO:0000313" key="3">
    <source>
        <dbReference type="EMBL" id="MSS18220.1"/>
    </source>
</evidence>
<accession>A0A6L5XCU4</accession>
<dbReference type="GO" id="GO:0046872">
    <property type="term" value="F:metal ion binding"/>
    <property type="evidence" value="ECO:0007669"/>
    <property type="project" value="InterPro"/>
</dbReference>
<dbReference type="RefSeq" id="WP_154328856.1">
    <property type="nucleotide sequence ID" value="NZ_CP045696.1"/>
</dbReference>
<evidence type="ECO:0000259" key="2">
    <source>
        <dbReference type="PROSITE" id="PS50902"/>
    </source>
</evidence>
<dbReference type="Gene3D" id="3.60.15.10">
    <property type="entry name" value="Ribonuclease Z/Hydroxyacylglutathione hydrolase-like"/>
    <property type="match status" value="1"/>
</dbReference>
<dbReference type="AlphaFoldDB" id="A0A6L5XCU4"/>
<dbReference type="EMBL" id="VULT01000017">
    <property type="protein sequence ID" value="MSS18220.1"/>
    <property type="molecule type" value="Genomic_DNA"/>
</dbReference>
<dbReference type="InterPro" id="IPR001279">
    <property type="entry name" value="Metallo-B-lactamas"/>
</dbReference>
<feature type="domain" description="Flavodoxin-like" evidence="2">
    <location>
        <begin position="252"/>
        <end position="393"/>
    </location>
</feature>
<keyword evidence="4" id="KW-1185">Reference proteome</keyword>
<dbReference type="InterPro" id="IPR045761">
    <property type="entry name" value="ODP_dom"/>
</dbReference>
<reference evidence="3 4" key="1">
    <citation type="submission" date="2019-08" db="EMBL/GenBank/DDBJ databases">
        <title>In-depth cultivation of the pig gut microbiome towards novel bacterial diversity and tailored functional studies.</title>
        <authorList>
            <person name="Wylensek D."/>
            <person name="Hitch T.C.A."/>
            <person name="Clavel T."/>
        </authorList>
    </citation>
    <scope>NUCLEOTIDE SEQUENCE [LARGE SCALE GENOMIC DNA]</scope>
    <source>
        <strain evidence="3 4">Oil-RF-744-WCA-WT-10</strain>
    </source>
</reference>
<dbReference type="PROSITE" id="PS50902">
    <property type="entry name" value="FLAVODOXIN_LIKE"/>
    <property type="match status" value="1"/>
</dbReference>
<comment type="similarity">
    <text evidence="1">In the N-terminal section; belongs to the zinc metallo-hydrolase group 3 family.</text>
</comment>
<dbReference type="PANTHER" id="PTHR43717">
    <property type="entry name" value="ANAEROBIC NITRIC OXIDE REDUCTASE FLAVORUBREDOXIN"/>
    <property type="match status" value="1"/>
</dbReference>
<dbReference type="InterPro" id="IPR008254">
    <property type="entry name" value="Flavodoxin/NO_synth"/>
</dbReference>
<dbReference type="InterPro" id="IPR036866">
    <property type="entry name" value="RibonucZ/Hydroxyglut_hydro"/>
</dbReference>
<organism evidence="3 4">
    <name type="scientific">Sodaliphilus pleomorphus</name>
    <dbReference type="NCBI Taxonomy" id="2606626"/>
    <lineage>
        <taxon>Bacteria</taxon>
        <taxon>Pseudomonadati</taxon>
        <taxon>Bacteroidota</taxon>
        <taxon>Bacteroidia</taxon>
        <taxon>Bacteroidales</taxon>
        <taxon>Muribaculaceae</taxon>
        <taxon>Sodaliphilus</taxon>
    </lineage>
</organism>
<dbReference type="Proteomes" id="UP000483362">
    <property type="component" value="Unassembled WGS sequence"/>
</dbReference>
<dbReference type="GO" id="GO:0016491">
    <property type="term" value="F:oxidoreductase activity"/>
    <property type="evidence" value="ECO:0007669"/>
    <property type="project" value="InterPro"/>
</dbReference>
<proteinExistence type="inferred from homology"/>
<dbReference type="CDD" id="cd07709">
    <property type="entry name" value="flavodiiron_proteins_MBL-fold"/>
    <property type="match status" value="1"/>
</dbReference>
<comment type="caution">
    <text evidence="3">The sequence shown here is derived from an EMBL/GenBank/DDBJ whole genome shotgun (WGS) entry which is preliminary data.</text>
</comment>
<dbReference type="SUPFAM" id="SSF56281">
    <property type="entry name" value="Metallo-hydrolase/oxidoreductase"/>
    <property type="match status" value="1"/>
</dbReference>
<dbReference type="InterPro" id="IPR029039">
    <property type="entry name" value="Flavoprotein-like_sf"/>
</dbReference>
<protein>
    <submittedName>
        <fullName evidence="3">FprA family A-type flavoprotein</fullName>
    </submittedName>
</protein>
<dbReference type="InterPro" id="IPR016440">
    <property type="entry name" value="Rubredoxin-O_OxRdtase"/>
</dbReference>
<dbReference type="PIRSF" id="PIRSF005243">
    <property type="entry name" value="ROO"/>
    <property type="match status" value="1"/>
</dbReference>
<dbReference type="SUPFAM" id="SSF52218">
    <property type="entry name" value="Flavoproteins"/>
    <property type="match status" value="1"/>
</dbReference>
<dbReference type="GO" id="GO:0009055">
    <property type="term" value="F:electron transfer activity"/>
    <property type="evidence" value="ECO:0007669"/>
    <property type="project" value="InterPro"/>
</dbReference>
<dbReference type="Gene3D" id="3.40.50.360">
    <property type="match status" value="1"/>
</dbReference>